<dbReference type="AlphaFoldDB" id="A0A896Z9S7"/>
<feature type="transmembrane region" description="Helical" evidence="2">
    <location>
        <begin position="70"/>
        <end position="92"/>
    </location>
</feature>
<keyword evidence="3" id="KW-0732">Signal</keyword>
<dbReference type="EMBL" id="MT375016">
    <property type="protein sequence ID" value="QSE34027.1"/>
    <property type="molecule type" value="Genomic_DNA"/>
</dbReference>
<sequence length="324" mass="36533">MIFNPIFIVSRFLVNLVVSKSALPSTFTGLALNMFTVARELIRQQGFFPTIAAVRYIQDSILLGRSLAQLSASSVISPVIMLPFINVLQGYWSDCLKNVGKMSRFYKLFRVSLFISTFPSTIFRAIRVIFGLIMSSLAVLFSPDEVVGGYLKDLCYTFIEFIEGITPFQFIPRFVSSEEPTAIKEVEEVTKSTYSLSGIIMIGLFGITVPLCLANYFMPDLIKSLPLIGNPIITYTNFVNSCATDLFTLVRDYFFKPDSDSPQIPQPTEKEISESFRGTPPAERPVRVPRPFEKRSDLGMRRGFLNGRVRRNSSLRNEITESIE</sequence>
<protein>
    <recommendedName>
        <fullName evidence="5">CSC1/OSCA1-like 7TM region domain-containing protein</fullName>
    </recommendedName>
</protein>
<keyword evidence="2" id="KW-1133">Transmembrane helix</keyword>
<feature type="signal peptide" evidence="3">
    <location>
        <begin position="1"/>
        <end position="19"/>
    </location>
</feature>
<feature type="region of interest" description="Disordered" evidence="1">
    <location>
        <begin position="259"/>
        <end position="292"/>
    </location>
</feature>
<feature type="transmembrane region" description="Helical" evidence="2">
    <location>
        <begin position="113"/>
        <end position="141"/>
    </location>
</feature>
<feature type="chain" id="PRO_5032824297" description="CSC1/OSCA1-like 7TM region domain-containing protein" evidence="3">
    <location>
        <begin position="20"/>
        <end position="324"/>
    </location>
</feature>
<organism evidence="4">
    <name type="scientific">Coniophora puteana</name>
    <dbReference type="NCBI Taxonomy" id="80637"/>
    <lineage>
        <taxon>Eukaryota</taxon>
        <taxon>Fungi</taxon>
        <taxon>Dikarya</taxon>
        <taxon>Basidiomycota</taxon>
        <taxon>Agaricomycotina</taxon>
        <taxon>Agaricomycetes</taxon>
        <taxon>Agaricomycetidae</taxon>
        <taxon>Boletales</taxon>
        <taxon>Coniophorineae</taxon>
        <taxon>Coniophoraceae</taxon>
        <taxon>Coniophora</taxon>
    </lineage>
</organism>
<evidence type="ECO:0008006" key="5">
    <source>
        <dbReference type="Google" id="ProtNLM"/>
    </source>
</evidence>
<keyword evidence="2" id="KW-0472">Membrane</keyword>
<accession>A0A896Z9S7</accession>
<reference evidence="4" key="1">
    <citation type="journal article" date="2020" name="Comput. Struct. Biotechnol. J.">
        <title>The mitogenomes of two saprophytic Boletales species (Coniophora) reveals intron dynamics and accumulation of plasmid-derived and non-conserved genes.</title>
        <authorList>
            <person name="Wu P."/>
            <person name="Bao Z."/>
            <person name="Tu W."/>
            <person name="Li L."/>
            <person name="Xiong C."/>
            <person name="Jin X."/>
            <person name="Li P."/>
            <person name="Gui M."/>
            <person name="Huang W."/>
            <person name="Li Q."/>
        </authorList>
    </citation>
    <scope>NUCLEOTIDE SEQUENCE</scope>
</reference>
<keyword evidence="2" id="KW-0812">Transmembrane</keyword>
<geneLocation type="mitochondrion" evidence="4"/>
<feature type="transmembrane region" description="Helical" evidence="2">
    <location>
        <begin position="194"/>
        <end position="217"/>
    </location>
</feature>
<evidence type="ECO:0000256" key="2">
    <source>
        <dbReference type="SAM" id="Phobius"/>
    </source>
</evidence>
<evidence type="ECO:0000313" key="4">
    <source>
        <dbReference type="EMBL" id="QSE34027.1"/>
    </source>
</evidence>
<keyword evidence="4" id="KW-0496">Mitochondrion</keyword>
<proteinExistence type="predicted"/>
<name>A0A896Z9S7_9AGAM</name>
<gene>
    <name evidence="4" type="primary">orf324</name>
</gene>
<evidence type="ECO:0000256" key="1">
    <source>
        <dbReference type="SAM" id="MobiDB-lite"/>
    </source>
</evidence>
<evidence type="ECO:0000256" key="3">
    <source>
        <dbReference type="SAM" id="SignalP"/>
    </source>
</evidence>